<feature type="chain" id="PRO_5026968854" evidence="1">
    <location>
        <begin position="31"/>
        <end position="230"/>
    </location>
</feature>
<name>A0A6J4PM05_9BURK</name>
<organism evidence="2">
    <name type="scientific">uncultured Ramlibacter sp</name>
    <dbReference type="NCBI Taxonomy" id="260755"/>
    <lineage>
        <taxon>Bacteria</taxon>
        <taxon>Pseudomonadati</taxon>
        <taxon>Pseudomonadota</taxon>
        <taxon>Betaproteobacteria</taxon>
        <taxon>Burkholderiales</taxon>
        <taxon>Comamonadaceae</taxon>
        <taxon>Ramlibacter</taxon>
        <taxon>environmental samples</taxon>
    </lineage>
</organism>
<dbReference type="EMBL" id="CADCUX010000371">
    <property type="protein sequence ID" value="CAA9416738.1"/>
    <property type="molecule type" value="Genomic_DNA"/>
</dbReference>
<feature type="signal peptide" evidence="1">
    <location>
        <begin position="1"/>
        <end position="30"/>
    </location>
</feature>
<dbReference type="AlphaFoldDB" id="A0A6J4PM05"/>
<protein>
    <submittedName>
        <fullName evidence="2">Uncharacterized protein</fullName>
    </submittedName>
</protein>
<keyword evidence="1" id="KW-0732">Signal</keyword>
<evidence type="ECO:0000256" key="1">
    <source>
        <dbReference type="SAM" id="SignalP"/>
    </source>
</evidence>
<gene>
    <name evidence="2" type="ORF">AVDCRST_MAG51-1760</name>
</gene>
<evidence type="ECO:0000313" key="2">
    <source>
        <dbReference type="EMBL" id="CAA9416738.1"/>
    </source>
</evidence>
<accession>A0A6J4PM05</accession>
<reference evidence="2" key="1">
    <citation type="submission" date="2020-02" db="EMBL/GenBank/DDBJ databases">
        <authorList>
            <person name="Meier V. D."/>
        </authorList>
    </citation>
    <scope>NUCLEOTIDE SEQUENCE</scope>
    <source>
        <strain evidence="2">AVDCRST_MAG51</strain>
    </source>
</reference>
<sequence>MRHHFTATSAHAGRLAIFAMTLAGSMQAHAAGGHHAIDDAAILEPGACKLEGWFERSGAPARLLHAAGGCRVGPVELSAGSDYERESGASQTEHGLTVKWARELASGWSIGAYAAPAWQARARPRYQGTTAAGLVTWAVRDGINLHANLGRDFVNGGDDESRGGVSADWEFREGWQVMAERFRQEGGHFARVGLRWTPAKDWTVDLSRAVRLRGAGESSWTLALTREFER</sequence>
<proteinExistence type="predicted"/>